<dbReference type="eggNOG" id="ENOG502ZT8D">
    <property type="taxonomic scope" value="Bacteria"/>
</dbReference>
<dbReference type="STRING" id="1121895.GCA_000378485_00535"/>
<accession>A0A0A2M7K9</accession>
<organism evidence="1 2">
    <name type="scientific">Flavobacterium rivuli WB 3.3-2 = DSM 21788</name>
    <dbReference type="NCBI Taxonomy" id="1121895"/>
    <lineage>
        <taxon>Bacteria</taxon>
        <taxon>Pseudomonadati</taxon>
        <taxon>Bacteroidota</taxon>
        <taxon>Flavobacteriia</taxon>
        <taxon>Flavobacteriales</taxon>
        <taxon>Flavobacteriaceae</taxon>
        <taxon>Flavobacterium</taxon>
    </lineage>
</organism>
<dbReference type="EMBL" id="JRLX01000001">
    <property type="protein sequence ID" value="KGO88632.1"/>
    <property type="molecule type" value="Genomic_DNA"/>
</dbReference>
<gene>
    <name evidence="1" type="ORF">Q765_01650</name>
</gene>
<dbReference type="OrthoDB" id="981427at2"/>
<evidence type="ECO:0000313" key="1">
    <source>
        <dbReference type="EMBL" id="KGO88632.1"/>
    </source>
</evidence>
<dbReference type="AlphaFoldDB" id="A0A0A2M7K9"/>
<evidence type="ECO:0000313" key="2">
    <source>
        <dbReference type="Proteomes" id="UP000030152"/>
    </source>
</evidence>
<dbReference type="RefSeq" id="WP_020211659.1">
    <property type="nucleotide sequence ID" value="NZ_JRLX01000001.1"/>
</dbReference>
<sequence>MERIVEGVFEVIDSFVIRQRGEFYLIGNLKEGKVNKNWFLNIPFNKSLALTVRIAAIEDLEMTNDSTIYKLLIVNGDTEFLNFLLANNIANEYLDITITGKD</sequence>
<keyword evidence="2" id="KW-1185">Reference proteome</keyword>
<comment type="caution">
    <text evidence="1">The sequence shown here is derived from an EMBL/GenBank/DDBJ whole genome shotgun (WGS) entry which is preliminary data.</text>
</comment>
<protein>
    <submittedName>
        <fullName evidence="1">Uncharacterized protein</fullName>
    </submittedName>
</protein>
<reference evidence="1 2" key="1">
    <citation type="submission" date="2013-09" db="EMBL/GenBank/DDBJ databases">
        <authorList>
            <person name="Zeng Z."/>
            <person name="Chen C."/>
        </authorList>
    </citation>
    <scope>NUCLEOTIDE SEQUENCE [LARGE SCALE GENOMIC DNA]</scope>
    <source>
        <strain evidence="1 2">WB 3.3-2</strain>
    </source>
</reference>
<proteinExistence type="predicted"/>
<dbReference type="Proteomes" id="UP000030152">
    <property type="component" value="Unassembled WGS sequence"/>
</dbReference>
<name>A0A0A2M7K9_9FLAO</name>